<protein>
    <submittedName>
        <fullName evidence="2">Uncharacterized protein</fullName>
    </submittedName>
</protein>
<gene>
    <name evidence="2" type="ORF">LCGC14_1601060</name>
</gene>
<dbReference type="AlphaFoldDB" id="A0A0F9IXM9"/>
<organism evidence="2">
    <name type="scientific">marine sediment metagenome</name>
    <dbReference type="NCBI Taxonomy" id="412755"/>
    <lineage>
        <taxon>unclassified sequences</taxon>
        <taxon>metagenomes</taxon>
        <taxon>ecological metagenomes</taxon>
    </lineage>
</organism>
<name>A0A0F9IXM9_9ZZZZ</name>
<feature type="region of interest" description="Disordered" evidence="1">
    <location>
        <begin position="1"/>
        <end position="22"/>
    </location>
</feature>
<sequence length="67" mass="7731">MLRQSGGASHRNGRPIKMMGPKIGELRNRMSTDVILKGQLNNGQLLDDLVSWKDKRDYLMHAWQMVH</sequence>
<accession>A0A0F9IXM9</accession>
<reference evidence="2" key="1">
    <citation type="journal article" date="2015" name="Nature">
        <title>Complex archaea that bridge the gap between prokaryotes and eukaryotes.</title>
        <authorList>
            <person name="Spang A."/>
            <person name="Saw J.H."/>
            <person name="Jorgensen S.L."/>
            <person name="Zaremba-Niedzwiedzka K."/>
            <person name="Martijn J."/>
            <person name="Lind A.E."/>
            <person name="van Eijk R."/>
            <person name="Schleper C."/>
            <person name="Guy L."/>
            <person name="Ettema T.J."/>
        </authorList>
    </citation>
    <scope>NUCLEOTIDE SEQUENCE</scope>
</reference>
<dbReference type="EMBL" id="LAZR01012839">
    <property type="protein sequence ID" value="KKM24839.1"/>
    <property type="molecule type" value="Genomic_DNA"/>
</dbReference>
<evidence type="ECO:0000313" key="2">
    <source>
        <dbReference type="EMBL" id="KKM24839.1"/>
    </source>
</evidence>
<comment type="caution">
    <text evidence="2">The sequence shown here is derived from an EMBL/GenBank/DDBJ whole genome shotgun (WGS) entry which is preliminary data.</text>
</comment>
<proteinExistence type="predicted"/>
<evidence type="ECO:0000256" key="1">
    <source>
        <dbReference type="SAM" id="MobiDB-lite"/>
    </source>
</evidence>